<sequence>MCELCNGMSEQEHLESIMTSIRRQGWTVQYVEGEGDRNPSFAYTVGLSRVRHPEIIVFDCSPDHAYHGLRQLAYPIMTGMYFDEGDDLSGFYQPPDRAELLRFPDSSTHLLTANDLYRRPGEPPLPALQLLWPDPLAFLRDRPAGPAESGHAR</sequence>
<organism evidence="1 2">
    <name type="scientific">Kribbella caucasensis</name>
    <dbReference type="NCBI Taxonomy" id="2512215"/>
    <lineage>
        <taxon>Bacteria</taxon>
        <taxon>Bacillati</taxon>
        <taxon>Actinomycetota</taxon>
        <taxon>Actinomycetes</taxon>
        <taxon>Propionibacteriales</taxon>
        <taxon>Kribbellaceae</taxon>
        <taxon>Kribbella</taxon>
    </lineage>
</organism>
<dbReference type="OrthoDB" id="511192at2"/>
<evidence type="ECO:0000313" key="2">
    <source>
        <dbReference type="Proteomes" id="UP000295388"/>
    </source>
</evidence>
<name>A0A4R6KGM9_9ACTN</name>
<keyword evidence="2" id="KW-1185">Reference proteome</keyword>
<dbReference type="InterPro" id="IPR025358">
    <property type="entry name" value="DUF4262"/>
</dbReference>
<dbReference type="AlphaFoldDB" id="A0A4R6KGM9"/>
<gene>
    <name evidence="1" type="ORF">EV643_105194</name>
</gene>
<evidence type="ECO:0000313" key="1">
    <source>
        <dbReference type="EMBL" id="TDO49964.1"/>
    </source>
</evidence>
<protein>
    <submittedName>
        <fullName evidence="1">Uncharacterized protein DUF4262</fullName>
    </submittedName>
</protein>
<dbReference type="EMBL" id="SNWQ01000005">
    <property type="protein sequence ID" value="TDO49964.1"/>
    <property type="molecule type" value="Genomic_DNA"/>
</dbReference>
<dbReference type="Proteomes" id="UP000295388">
    <property type="component" value="Unassembled WGS sequence"/>
</dbReference>
<dbReference type="RefSeq" id="WP_133800235.1">
    <property type="nucleotide sequence ID" value="NZ_SNWQ01000005.1"/>
</dbReference>
<accession>A0A4R6KGM9</accession>
<comment type="caution">
    <text evidence="1">The sequence shown here is derived from an EMBL/GenBank/DDBJ whole genome shotgun (WGS) entry which is preliminary data.</text>
</comment>
<proteinExistence type="predicted"/>
<dbReference type="Pfam" id="PF14081">
    <property type="entry name" value="DUF4262"/>
    <property type="match status" value="1"/>
</dbReference>
<reference evidence="1 2" key="1">
    <citation type="submission" date="2019-03" db="EMBL/GenBank/DDBJ databases">
        <title>Genomic Encyclopedia of Type Strains, Phase III (KMG-III): the genomes of soil and plant-associated and newly described type strains.</title>
        <authorList>
            <person name="Whitman W."/>
        </authorList>
    </citation>
    <scope>NUCLEOTIDE SEQUENCE [LARGE SCALE GENOMIC DNA]</scope>
    <source>
        <strain evidence="1 2">VKM Ac-2527</strain>
    </source>
</reference>